<dbReference type="CDD" id="cd01347">
    <property type="entry name" value="ligand_gated_channel"/>
    <property type="match status" value="1"/>
</dbReference>
<evidence type="ECO:0000256" key="12">
    <source>
        <dbReference type="PROSITE-ProRule" id="PRU10143"/>
    </source>
</evidence>
<evidence type="ECO:0000256" key="3">
    <source>
        <dbReference type="ARBA" id="ARBA00022448"/>
    </source>
</evidence>
<comment type="subcellular location">
    <subcellularLocation>
        <location evidence="1 11">Cell outer membrane</location>
        <topology evidence="1 11">Multi-pass membrane protein</topology>
    </subcellularLocation>
</comment>
<keyword evidence="8 11" id="KW-0472">Membrane</keyword>
<dbReference type="Gene3D" id="2.170.130.10">
    <property type="entry name" value="TonB-dependent receptor, plug domain"/>
    <property type="match status" value="1"/>
</dbReference>
<dbReference type="InterPro" id="IPR037066">
    <property type="entry name" value="Plug_dom_sf"/>
</dbReference>
<dbReference type="PROSITE" id="PS00430">
    <property type="entry name" value="TONB_DEPENDENT_REC_1"/>
    <property type="match status" value="1"/>
</dbReference>
<dbReference type="SUPFAM" id="SSF56935">
    <property type="entry name" value="Porins"/>
    <property type="match status" value="1"/>
</dbReference>
<comment type="similarity">
    <text evidence="2">Belongs to the TonB-dependent receptor family. Hemoglobin/haptoglobin binding protein subfamily.</text>
</comment>
<evidence type="ECO:0000256" key="13">
    <source>
        <dbReference type="SAM" id="SignalP"/>
    </source>
</evidence>
<feature type="domain" description="TonB-dependent receptor-like beta-barrel" evidence="14">
    <location>
        <begin position="169"/>
        <end position="589"/>
    </location>
</feature>
<gene>
    <name evidence="16" type="ORF">EDC38_0463</name>
</gene>
<keyword evidence="7 12" id="KW-0798">TonB box</keyword>
<keyword evidence="9" id="KW-0675">Receptor</keyword>
<evidence type="ECO:0000256" key="10">
    <source>
        <dbReference type="ARBA" id="ARBA00023237"/>
    </source>
</evidence>
<evidence type="ECO:0000259" key="14">
    <source>
        <dbReference type="Pfam" id="PF00593"/>
    </source>
</evidence>
<evidence type="ECO:0000259" key="15">
    <source>
        <dbReference type="Pfam" id="PF07715"/>
    </source>
</evidence>
<dbReference type="InterPro" id="IPR010916">
    <property type="entry name" value="TonB_box_CS"/>
</dbReference>
<dbReference type="InterPro" id="IPR039426">
    <property type="entry name" value="TonB-dep_rcpt-like"/>
</dbReference>
<keyword evidence="17" id="KW-1185">Reference proteome</keyword>
<accession>A0A3N1NM32</accession>
<dbReference type="PANTHER" id="PTHR30069:SF29">
    <property type="entry name" value="HEMOGLOBIN AND HEMOGLOBIN-HAPTOGLOBIN-BINDING PROTEIN 1-RELATED"/>
    <property type="match status" value="1"/>
</dbReference>
<name>A0A3N1NM32_9GAMM</name>
<dbReference type="OrthoDB" id="9764669at2"/>
<evidence type="ECO:0000256" key="2">
    <source>
        <dbReference type="ARBA" id="ARBA00008143"/>
    </source>
</evidence>
<dbReference type="GO" id="GO:0015344">
    <property type="term" value="F:siderophore uptake transmembrane transporter activity"/>
    <property type="evidence" value="ECO:0007669"/>
    <property type="project" value="TreeGrafter"/>
</dbReference>
<feature type="signal peptide" evidence="13">
    <location>
        <begin position="1"/>
        <end position="20"/>
    </location>
</feature>
<evidence type="ECO:0000313" key="16">
    <source>
        <dbReference type="EMBL" id="ROQ19872.1"/>
    </source>
</evidence>
<dbReference type="GO" id="GO:0009279">
    <property type="term" value="C:cell outer membrane"/>
    <property type="evidence" value="ECO:0007669"/>
    <property type="project" value="UniProtKB-SubCell"/>
</dbReference>
<dbReference type="AlphaFoldDB" id="A0A3N1NM32"/>
<dbReference type="Pfam" id="PF07715">
    <property type="entry name" value="Plug"/>
    <property type="match status" value="1"/>
</dbReference>
<reference evidence="16 17" key="1">
    <citation type="submission" date="2018-11" db="EMBL/GenBank/DDBJ databases">
        <title>Genomic Encyclopedia of Type Strains, Phase IV (KMG-IV): sequencing the most valuable type-strain genomes for metagenomic binning, comparative biology and taxonomic classification.</title>
        <authorList>
            <person name="Goeker M."/>
        </authorList>
    </citation>
    <scope>NUCLEOTIDE SEQUENCE [LARGE SCALE GENOMIC DNA]</scope>
    <source>
        <strain evidence="16 17">DSM 16974</strain>
    </source>
</reference>
<keyword evidence="3 11" id="KW-0813">Transport</keyword>
<feature type="chain" id="PRO_5017990295" evidence="13">
    <location>
        <begin position="21"/>
        <end position="615"/>
    </location>
</feature>
<organism evidence="16 17">
    <name type="scientific">Marinimicrobium koreense</name>
    <dbReference type="NCBI Taxonomy" id="306545"/>
    <lineage>
        <taxon>Bacteria</taxon>
        <taxon>Pseudomonadati</taxon>
        <taxon>Pseudomonadota</taxon>
        <taxon>Gammaproteobacteria</taxon>
        <taxon>Cellvibrionales</taxon>
        <taxon>Cellvibrionaceae</taxon>
        <taxon>Marinimicrobium</taxon>
    </lineage>
</organism>
<dbReference type="Proteomes" id="UP000273643">
    <property type="component" value="Unassembled WGS sequence"/>
</dbReference>
<keyword evidence="4 11" id="KW-1134">Transmembrane beta strand</keyword>
<dbReference type="PANTHER" id="PTHR30069">
    <property type="entry name" value="TONB-DEPENDENT OUTER MEMBRANE RECEPTOR"/>
    <property type="match status" value="1"/>
</dbReference>
<protein>
    <submittedName>
        <fullName evidence="16">Vitamin B12 transporter</fullName>
    </submittedName>
</protein>
<dbReference type="EMBL" id="RJUK01000001">
    <property type="protein sequence ID" value="ROQ19872.1"/>
    <property type="molecule type" value="Genomic_DNA"/>
</dbReference>
<evidence type="ECO:0000256" key="8">
    <source>
        <dbReference type="ARBA" id="ARBA00023136"/>
    </source>
</evidence>
<dbReference type="InterPro" id="IPR012910">
    <property type="entry name" value="Plug_dom"/>
</dbReference>
<keyword evidence="6 13" id="KW-0732">Signal</keyword>
<evidence type="ECO:0000256" key="5">
    <source>
        <dbReference type="ARBA" id="ARBA00022692"/>
    </source>
</evidence>
<dbReference type="RefSeq" id="WP_123637156.1">
    <property type="nucleotide sequence ID" value="NZ_RJUK01000001.1"/>
</dbReference>
<dbReference type="PROSITE" id="PS52016">
    <property type="entry name" value="TONB_DEPENDENT_REC_3"/>
    <property type="match status" value="1"/>
</dbReference>
<keyword evidence="10 11" id="KW-0998">Cell outer membrane</keyword>
<feature type="short sequence motif" description="TonB box" evidence="12">
    <location>
        <begin position="40"/>
        <end position="46"/>
    </location>
</feature>
<evidence type="ECO:0000313" key="17">
    <source>
        <dbReference type="Proteomes" id="UP000273643"/>
    </source>
</evidence>
<keyword evidence="5 11" id="KW-0812">Transmembrane</keyword>
<dbReference type="InterPro" id="IPR000531">
    <property type="entry name" value="Beta-barrel_TonB"/>
</dbReference>
<dbReference type="Pfam" id="PF00593">
    <property type="entry name" value="TonB_dep_Rec_b-barrel"/>
    <property type="match status" value="1"/>
</dbReference>
<evidence type="ECO:0000256" key="6">
    <source>
        <dbReference type="ARBA" id="ARBA00022729"/>
    </source>
</evidence>
<evidence type="ECO:0000256" key="9">
    <source>
        <dbReference type="ARBA" id="ARBA00023170"/>
    </source>
</evidence>
<proteinExistence type="inferred from homology"/>
<dbReference type="InterPro" id="IPR036942">
    <property type="entry name" value="Beta-barrel_TonB_sf"/>
</dbReference>
<sequence length="615" mass="67083">MFKTSVLSAAVFAASVPALAVAQSSQASFDPASANSPLETLVVVASRTETPLRQLGSSVAVLDKQDLKNLGVQSLADALRTMPSVSITNAGGPGKASSVRVRGESGFRTLVRVDGVDITDPTGPQSSSQVHHLLTANVARVELLRGPQGMMYGADAGGVLNVTTDHINDGMQSGLSVEGGRYDTRNYSGYVGGGNEQGDFYLSAARADTEGFSARSDDPTGEADGYENTTLHARGGWNLDRDLRAQIVVRDTEGTSEFDNCGFPVATQDCVDQFEQTNARASITHRNQSGANTFAYSQTDVDRINYADGAVSYQTEGKIAKWELNGKVDLADSHTLVYGAEHRRDEVMDLEREQRGAYLEYQGAYQQQWFVTAGVRQDDNDDFGNHTSYRLSTAYRVPLSSGELKFKSALGTGFRAPSLSEIDYNRSQELPPPSLDAEESRGLDLGVEYFGRNGLHLEAVWFDQKIEDEIFFDMIAYSGYLQDGVTSESRGVELNSEVPLADQWQLVGNYTYVDTEAGDGNPRSLQPRHLANLGLRYSPVEALTVALDWRASRDRQEGTTELDDYQVVNANVRYQVIDGMVVFVRAENLLDEDYVETLNYNTSGAAGYAGVEFTF</sequence>
<evidence type="ECO:0000256" key="11">
    <source>
        <dbReference type="PROSITE-ProRule" id="PRU01360"/>
    </source>
</evidence>
<evidence type="ECO:0000256" key="4">
    <source>
        <dbReference type="ARBA" id="ARBA00022452"/>
    </source>
</evidence>
<feature type="domain" description="TonB-dependent receptor plug" evidence="15">
    <location>
        <begin position="52"/>
        <end position="158"/>
    </location>
</feature>
<dbReference type="GO" id="GO:0044718">
    <property type="term" value="P:siderophore transmembrane transport"/>
    <property type="evidence" value="ECO:0007669"/>
    <property type="project" value="TreeGrafter"/>
</dbReference>
<evidence type="ECO:0000256" key="1">
    <source>
        <dbReference type="ARBA" id="ARBA00004571"/>
    </source>
</evidence>
<comment type="caution">
    <text evidence="16">The sequence shown here is derived from an EMBL/GenBank/DDBJ whole genome shotgun (WGS) entry which is preliminary data.</text>
</comment>
<evidence type="ECO:0000256" key="7">
    <source>
        <dbReference type="ARBA" id="ARBA00023077"/>
    </source>
</evidence>
<dbReference type="Gene3D" id="2.40.170.20">
    <property type="entry name" value="TonB-dependent receptor, beta-barrel domain"/>
    <property type="match status" value="1"/>
</dbReference>